<evidence type="ECO:0000313" key="2">
    <source>
        <dbReference type="Proteomes" id="UP000492821"/>
    </source>
</evidence>
<accession>A0A7E5A128</accession>
<proteinExistence type="predicted"/>
<protein>
    <submittedName>
        <fullName evidence="3">Secreted protein</fullName>
    </submittedName>
</protein>
<keyword evidence="2" id="KW-1185">Reference proteome</keyword>
<reference evidence="2" key="1">
    <citation type="journal article" date="2013" name="Genetics">
        <title>The draft genome and transcriptome of Panagrellus redivivus are shaped by the harsh demands of a free-living lifestyle.</title>
        <authorList>
            <person name="Srinivasan J."/>
            <person name="Dillman A.R."/>
            <person name="Macchietto M.G."/>
            <person name="Heikkinen L."/>
            <person name="Lakso M."/>
            <person name="Fracchia K.M."/>
            <person name="Antoshechkin I."/>
            <person name="Mortazavi A."/>
            <person name="Wong G."/>
            <person name="Sternberg P.W."/>
        </authorList>
    </citation>
    <scope>NUCLEOTIDE SEQUENCE [LARGE SCALE GENOMIC DNA]</scope>
    <source>
        <strain evidence="2">MT8872</strain>
    </source>
</reference>
<name>A0A7E5A128_PANRE</name>
<dbReference type="WBParaSite" id="Pan_g830.t1">
    <property type="protein sequence ID" value="Pan_g830.t1"/>
    <property type="gene ID" value="Pan_g830"/>
</dbReference>
<evidence type="ECO:0000313" key="3">
    <source>
        <dbReference type="WBParaSite" id="Pan_g830.t1"/>
    </source>
</evidence>
<dbReference type="Proteomes" id="UP000492821">
    <property type="component" value="Unassembled WGS sequence"/>
</dbReference>
<evidence type="ECO:0000256" key="1">
    <source>
        <dbReference type="SAM" id="MobiDB-lite"/>
    </source>
</evidence>
<organism evidence="2 3">
    <name type="scientific">Panagrellus redivivus</name>
    <name type="common">Microworm</name>
    <dbReference type="NCBI Taxonomy" id="6233"/>
    <lineage>
        <taxon>Eukaryota</taxon>
        <taxon>Metazoa</taxon>
        <taxon>Ecdysozoa</taxon>
        <taxon>Nematoda</taxon>
        <taxon>Chromadorea</taxon>
        <taxon>Rhabditida</taxon>
        <taxon>Tylenchina</taxon>
        <taxon>Panagrolaimomorpha</taxon>
        <taxon>Panagrolaimoidea</taxon>
        <taxon>Panagrolaimidae</taxon>
        <taxon>Panagrellus</taxon>
    </lineage>
</organism>
<reference evidence="3" key="2">
    <citation type="submission" date="2020-10" db="UniProtKB">
        <authorList>
            <consortium name="WormBaseParasite"/>
        </authorList>
    </citation>
    <scope>IDENTIFICATION</scope>
</reference>
<feature type="compositionally biased region" description="Polar residues" evidence="1">
    <location>
        <begin position="53"/>
        <end position="68"/>
    </location>
</feature>
<dbReference type="AlphaFoldDB" id="A0A7E5A128"/>
<sequence length="86" mass="9813">MTWMSVNSSRCHSSRPDCLLVTTLYHYFCLFFSLVSSPGRPCADMHGFLQTQAEESEVNPRSSTSTAMQAFRANDDDHHHIVRQFS</sequence>
<feature type="region of interest" description="Disordered" evidence="1">
    <location>
        <begin position="53"/>
        <end position="77"/>
    </location>
</feature>